<dbReference type="EMBL" id="MU273470">
    <property type="protein sequence ID" value="KAI0036566.1"/>
    <property type="molecule type" value="Genomic_DNA"/>
</dbReference>
<reference evidence="1" key="2">
    <citation type="journal article" date="2022" name="New Phytol.">
        <title>Evolutionary transition to the ectomycorrhizal habit in the genomes of a hyperdiverse lineage of mushroom-forming fungi.</title>
        <authorList>
            <person name="Looney B."/>
            <person name="Miyauchi S."/>
            <person name="Morin E."/>
            <person name="Drula E."/>
            <person name="Courty P.E."/>
            <person name="Kohler A."/>
            <person name="Kuo A."/>
            <person name="LaButti K."/>
            <person name="Pangilinan J."/>
            <person name="Lipzen A."/>
            <person name="Riley R."/>
            <person name="Andreopoulos W."/>
            <person name="He G."/>
            <person name="Johnson J."/>
            <person name="Nolan M."/>
            <person name="Tritt A."/>
            <person name="Barry K.W."/>
            <person name="Grigoriev I.V."/>
            <person name="Nagy L.G."/>
            <person name="Hibbett D."/>
            <person name="Henrissat B."/>
            <person name="Matheny P.B."/>
            <person name="Labbe J."/>
            <person name="Martin F.M."/>
        </authorList>
    </citation>
    <scope>NUCLEOTIDE SEQUENCE</scope>
    <source>
        <strain evidence="1">EC-137</strain>
    </source>
</reference>
<dbReference type="Proteomes" id="UP000814128">
    <property type="component" value="Unassembled WGS sequence"/>
</dbReference>
<gene>
    <name evidence="1" type="ORF">K488DRAFT_40914</name>
</gene>
<reference evidence="1" key="1">
    <citation type="submission" date="2021-02" db="EMBL/GenBank/DDBJ databases">
        <authorList>
            <consortium name="DOE Joint Genome Institute"/>
            <person name="Ahrendt S."/>
            <person name="Looney B.P."/>
            <person name="Miyauchi S."/>
            <person name="Morin E."/>
            <person name="Drula E."/>
            <person name="Courty P.E."/>
            <person name="Chicoki N."/>
            <person name="Fauchery L."/>
            <person name="Kohler A."/>
            <person name="Kuo A."/>
            <person name="Labutti K."/>
            <person name="Pangilinan J."/>
            <person name="Lipzen A."/>
            <person name="Riley R."/>
            <person name="Andreopoulos W."/>
            <person name="He G."/>
            <person name="Johnson J."/>
            <person name="Barry K.W."/>
            <person name="Grigoriev I.V."/>
            <person name="Nagy L."/>
            <person name="Hibbett D."/>
            <person name="Henrissat B."/>
            <person name="Matheny P.B."/>
            <person name="Labbe J."/>
            <person name="Martin F."/>
        </authorList>
    </citation>
    <scope>NUCLEOTIDE SEQUENCE</scope>
    <source>
        <strain evidence="1">EC-137</strain>
    </source>
</reference>
<organism evidence="1 2">
    <name type="scientific">Vararia minispora EC-137</name>
    <dbReference type="NCBI Taxonomy" id="1314806"/>
    <lineage>
        <taxon>Eukaryota</taxon>
        <taxon>Fungi</taxon>
        <taxon>Dikarya</taxon>
        <taxon>Basidiomycota</taxon>
        <taxon>Agaricomycotina</taxon>
        <taxon>Agaricomycetes</taxon>
        <taxon>Russulales</taxon>
        <taxon>Lachnocladiaceae</taxon>
        <taxon>Vararia</taxon>
    </lineage>
</organism>
<keyword evidence="1" id="KW-0808">Transferase</keyword>
<sequence>MGLLSPFLLHRLDIWHAGLRRYIDNKLTLAPLERPKRILDLGSGSCAWLIEAAEVYADAELVAVDADPPPARPLPRNLRYEQRNILDPFPPSWIASFDVVHCRFILCHLPNVQAILPRVIALLRPGGWLLADDADCRSVVENAPAVGQCMSLYINSMLARGQDPHIGASLAQLLQATDQFDEVNTRTACIPVNPAAVHDPKLKMLTETMLRAYTYAIQYTLPKTIYALTPELRRQWREETARTSEDWRCNQLFTWTWSRKRF</sequence>
<keyword evidence="2" id="KW-1185">Reference proteome</keyword>
<keyword evidence="1" id="KW-0489">Methyltransferase</keyword>
<name>A0ACB8QXG3_9AGAM</name>
<protein>
    <submittedName>
        <fullName evidence="1">S-adenosyl-L-methionine-dependent methyltransferase</fullName>
    </submittedName>
</protein>
<evidence type="ECO:0000313" key="2">
    <source>
        <dbReference type="Proteomes" id="UP000814128"/>
    </source>
</evidence>
<evidence type="ECO:0000313" key="1">
    <source>
        <dbReference type="EMBL" id="KAI0036566.1"/>
    </source>
</evidence>
<comment type="caution">
    <text evidence="1">The sequence shown here is derived from an EMBL/GenBank/DDBJ whole genome shotgun (WGS) entry which is preliminary data.</text>
</comment>
<proteinExistence type="predicted"/>
<accession>A0ACB8QXG3</accession>